<evidence type="ECO:0000313" key="2">
    <source>
        <dbReference type="EMBL" id="CUH51756.1"/>
    </source>
</evidence>
<dbReference type="OrthoDB" id="8443660at2"/>
<reference evidence="2 3" key="1">
    <citation type="submission" date="2015-09" db="EMBL/GenBank/DDBJ databases">
        <authorList>
            <consortium name="Swine Surveillance"/>
        </authorList>
    </citation>
    <scope>NUCLEOTIDE SEQUENCE [LARGE SCALE GENOMIC DNA]</scope>
    <source>
        <strain evidence="2 3">CECT 7688</strain>
    </source>
</reference>
<evidence type="ECO:0008006" key="4">
    <source>
        <dbReference type="Google" id="ProtNLM"/>
    </source>
</evidence>
<name>A0A0N7LRU0_9RHOB</name>
<sequence>MVHVAKVLTLLTCAVFAPAAGTANEVISFDGSWKEQGFLRLFSNDFGQRGRQLDILSDGTVSLLWRPVEALNRSAGSARWVWRVHEGVRPTDLTIKGGDDRNLAIYFVFVDPERVDALSGKSARRILQENSARALIYVWGGTHPTNAILPSPYSPRLRSKVLRPSEVGQYREQVDLASDHRTAFGSEPGALIGLAVSADSDDTKGRIVASISDLQLD</sequence>
<proteinExistence type="predicted"/>
<protein>
    <recommendedName>
        <fullName evidence="4">DUF3047 domain-containing protein</fullName>
    </recommendedName>
</protein>
<evidence type="ECO:0000256" key="1">
    <source>
        <dbReference type="SAM" id="SignalP"/>
    </source>
</evidence>
<dbReference type="RefSeq" id="WP_058239080.1">
    <property type="nucleotide sequence ID" value="NZ_CYPW01000008.1"/>
</dbReference>
<dbReference type="STRING" id="321267.SHM7688_01195"/>
<dbReference type="AlphaFoldDB" id="A0A0N7LRU0"/>
<dbReference type="Proteomes" id="UP000054823">
    <property type="component" value="Unassembled WGS sequence"/>
</dbReference>
<dbReference type="Pfam" id="PF11249">
    <property type="entry name" value="DUF3047"/>
    <property type="match status" value="1"/>
</dbReference>
<keyword evidence="1" id="KW-0732">Signal</keyword>
<feature type="chain" id="PRO_5006015538" description="DUF3047 domain-containing protein" evidence="1">
    <location>
        <begin position="20"/>
        <end position="217"/>
    </location>
</feature>
<dbReference type="InterPro" id="IPR021409">
    <property type="entry name" value="DUF3047"/>
</dbReference>
<gene>
    <name evidence="2" type="ORF">SHM7688_01195</name>
</gene>
<feature type="signal peptide" evidence="1">
    <location>
        <begin position="1"/>
        <end position="19"/>
    </location>
</feature>
<keyword evidence="3" id="KW-1185">Reference proteome</keyword>
<dbReference type="EMBL" id="CYPW01000008">
    <property type="protein sequence ID" value="CUH51756.1"/>
    <property type="molecule type" value="Genomic_DNA"/>
</dbReference>
<organism evidence="2 3">
    <name type="scientific">Shimia marina</name>
    <dbReference type="NCBI Taxonomy" id="321267"/>
    <lineage>
        <taxon>Bacteria</taxon>
        <taxon>Pseudomonadati</taxon>
        <taxon>Pseudomonadota</taxon>
        <taxon>Alphaproteobacteria</taxon>
        <taxon>Rhodobacterales</taxon>
        <taxon>Roseobacteraceae</taxon>
    </lineage>
</organism>
<evidence type="ECO:0000313" key="3">
    <source>
        <dbReference type="Proteomes" id="UP000054823"/>
    </source>
</evidence>
<accession>A0A0N7LRU0</accession>